<dbReference type="InterPro" id="IPR006501">
    <property type="entry name" value="Pectinesterase_inhib_dom"/>
</dbReference>
<feature type="chain" id="PRO_5043933285" description="Pectinesterase inhibitor domain-containing protein" evidence="1">
    <location>
        <begin position="31"/>
        <end position="185"/>
    </location>
</feature>
<dbReference type="Proteomes" id="UP000826271">
    <property type="component" value="Unassembled WGS sequence"/>
</dbReference>
<dbReference type="AlphaFoldDB" id="A0AAV6X4U8"/>
<dbReference type="GO" id="GO:0004857">
    <property type="term" value="F:enzyme inhibitor activity"/>
    <property type="evidence" value="ECO:0007669"/>
    <property type="project" value="InterPro"/>
</dbReference>
<dbReference type="CDD" id="cd14859">
    <property type="entry name" value="PMEI_like"/>
    <property type="match status" value="1"/>
</dbReference>
<dbReference type="Gene3D" id="1.20.140.40">
    <property type="entry name" value="Invertase/pectin methylesterase inhibitor family protein"/>
    <property type="match status" value="1"/>
</dbReference>
<protein>
    <recommendedName>
        <fullName evidence="4">Pectinesterase inhibitor domain-containing protein</fullName>
    </recommendedName>
</protein>
<organism evidence="2 3">
    <name type="scientific">Buddleja alternifolia</name>
    <dbReference type="NCBI Taxonomy" id="168488"/>
    <lineage>
        <taxon>Eukaryota</taxon>
        <taxon>Viridiplantae</taxon>
        <taxon>Streptophyta</taxon>
        <taxon>Embryophyta</taxon>
        <taxon>Tracheophyta</taxon>
        <taxon>Spermatophyta</taxon>
        <taxon>Magnoliopsida</taxon>
        <taxon>eudicotyledons</taxon>
        <taxon>Gunneridae</taxon>
        <taxon>Pentapetalae</taxon>
        <taxon>asterids</taxon>
        <taxon>lamiids</taxon>
        <taxon>Lamiales</taxon>
        <taxon>Scrophulariaceae</taxon>
        <taxon>Buddlejeae</taxon>
        <taxon>Buddleja</taxon>
    </lineage>
</organism>
<feature type="signal peptide" evidence="1">
    <location>
        <begin position="1"/>
        <end position="30"/>
    </location>
</feature>
<comment type="caution">
    <text evidence="2">The sequence shown here is derived from an EMBL/GenBank/DDBJ whole genome shotgun (WGS) entry which is preliminary data.</text>
</comment>
<sequence>MVKLGFVPLLITFISLPCFLPSKSFSAAQGDDLIIHVCKNTNDFIFCNDTIYSDTRAIYARTSRTILAYIAFGKAAEYTIDIKDVYLPSEIKSIAAGGGESGILQGLLNCLDNYKIVRERLAHMLKELDAVINTDFDKLSLEIEGQACACENNFNGRSPMTKMNDHMVKLANICYEVALLYKLHN</sequence>
<keyword evidence="3" id="KW-1185">Reference proteome</keyword>
<name>A0AAV6X4U8_9LAMI</name>
<proteinExistence type="predicted"/>
<dbReference type="InterPro" id="IPR035513">
    <property type="entry name" value="Invertase/methylesterase_inhib"/>
</dbReference>
<reference evidence="2" key="1">
    <citation type="submission" date="2019-10" db="EMBL/GenBank/DDBJ databases">
        <authorList>
            <person name="Zhang R."/>
            <person name="Pan Y."/>
            <person name="Wang J."/>
            <person name="Ma R."/>
            <person name="Yu S."/>
        </authorList>
    </citation>
    <scope>NUCLEOTIDE SEQUENCE</scope>
    <source>
        <strain evidence="2">LA-IB0</strain>
        <tissue evidence="2">Leaf</tissue>
    </source>
</reference>
<evidence type="ECO:0000256" key="1">
    <source>
        <dbReference type="SAM" id="SignalP"/>
    </source>
</evidence>
<dbReference type="SUPFAM" id="SSF101148">
    <property type="entry name" value="Plant invertase/pectin methylesterase inhibitor"/>
    <property type="match status" value="1"/>
</dbReference>
<evidence type="ECO:0008006" key="4">
    <source>
        <dbReference type="Google" id="ProtNLM"/>
    </source>
</evidence>
<keyword evidence="1" id="KW-0732">Signal</keyword>
<evidence type="ECO:0000313" key="3">
    <source>
        <dbReference type="Proteomes" id="UP000826271"/>
    </source>
</evidence>
<gene>
    <name evidence="2" type="ORF">BUALT_Bualt08G0036600</name>
</gene>
<accession>A0AAV6X4U8</accession>
<dbReference type="EMBL" id="WHWC01000008">
    <property type="protein sequence ID" value="KAG8377473.1"/>
    <property type="molecule type" value="Genomic_DNA"/>
</dbReference>
<dbReference type="NCBIfam" id="TIGR01614">
    <property type="entry name" value="PME_inhib"/>
    <property type="match status" value="1"/>
</dbReference>
<evidence type="ECO:0000313" key="2">
    <source>
        <dbReference type="EMBL" id="KAG8377473.1"/>
    </source>
</evidence>